<dbReference type="SUPFAM" id="SSF103481">
    <property type="entry name" value="Multidrug resistance efflux transporter EmrE"/>
    <property type="match status" value="2"/>
</dbReference>
<dbReference type="PANTHER" id="PTHR32322:SF9">
    <property type="entry name" value="AMINO-ACID METABOLITE EFFLUX PUMP-RELATED"/>
    <property type="match status" value="1"/>
</dbReference>
<sequence length="302" mass="31804">MTSTEWTMLVALSILWGGSFFFTGVAIKALPPLTLVLLRVGLAAIVLHAVIRLVGARMPYTRPVWAAFFGMGLLNNAVPFCLIVWGQTHIASGLAAILNATTPLWTVVVAHFLTADEKMTGNRLVGVLVGLVGVVVMVGPAVLSDVAASGFAQVAVLGAALSYAFAGVFGRRFGRMEVPPLATAAGQVTASSVMLLPIALFFDRPLTLPVPDLAVWAGVFGLATFSTALAYVLYFRILATAGATNLLLVTFLIPISAILLGTLALGERLDPRHFVGIALIGCGLAAIDDRLLNRFRHPVVTT</sequence>
<feature type="transmembrane region" description="Helical" evidence="5">
    <location>
        <begin position="91"/>
        <end position="113"/>
    </location>
</feature>
<protein>
    <submittedName>
        <fullName evidence="7">EamA family transporter</fullName>
    </submittedName>
</protein>
<keyword evidence="3 5" id="KW-1133">Transmembrane helix</keyword>
<dbReference type="InterPro" id="IPR050638">
    <property type="entry name" value="AA-Vitamin_Transporters"/>
</dbReference>
<dbReference type="InterPro" id="IPR037185">
    <property type="entry name" value="EmrE-like"/>
</dbReference>
<keyword evidence="4 5" id="KW-0472">Membrane</keyword>
<accession>A0A2T1HWT4</accession>
<feature type="domain" description="EamA" evidence="6">
    <location>
        <begin position="154"/>
        <end position="286"/>
    </location>
</feature>
<feature type="transmembrane region" description="Helical" evidence="5">
    <location>
        <begin position="150"/>
        <end position="169"/>
    </location>
</feature>
<feature type="transmembrane region" description="Helical" evidence="5">
    <location>
        <begin position="63"/>
        <end position="85"/>
    </location>
</feature>
<name>A0A2T1HWT4_9HYPH</name>
<dbReference type="Proteomes" id="UP000239772">
    <property type="component" value="Unassembled WGS sequence"/>
</dbReference>
<gene>
    <name evidence="7" type="ORF">SLNSH_06245</name>
</gene>
<feature type="transmembrane region" description="Helical" evidence="5">
    <location>
        <begin position="7"/>
        <end position="27"/>
    </location>
</feature>
<evidence type="ECO:0000256" key="4">
    <source>
        <dbReference type="ARBA" id="ARBA00023136"/>
    </source>
</evidence>
<evidence type="ECO:0000313" key="7">
    <source>
        <dbReference type="EMBL" id="PSC06038.1"/>
    </source>
</evidence>
<feature type="transmembrane region" description="Helical" evidence="5">
    <location>
        <begin position="33"/>
        <end position="51"/>
    </location>
</feature>
<feature type="transmembrane region" description="Helical" evidence="5">
    <location>
        <begin position="125"/>
        <end position="144"/>
    </location>
</feature>
<dbReference type="EMBL" id="PVZS01000005">
    <property type="protein sequence ID" value="PSC06038.1"/>
    <property type="molecule type" value="Genomic_DNA"/>
</dbReference>
<proteinExistence type="predicted"/>
<organism evidence="7 8">
    <name type="scientific">Alsobacter soli</name>
    <dbReference type="NCBI Taxonomy" id="2109933"/>
    <lineage>
        <taxon>Bacteria</taxon>
        <taxon>Pseudomonadati</taxon>
        <taxon>Pseudomonadota</taxon>
        <taxon>Alphaproteobacteria</taxon>
        <taxon>Hyphomicrobiales</taxon>
        <taxon>Alsobacteraceae</taxon>
        <taxon>Alsobacter</taxon>
    </lineage>
</organism>
<dbReference type="InterPro" id="IPR000620">
    <property type="entry name" value="EamA_dom"/>
</dbReference>
<dbReference type="AlphaFoldDB" id="A0A2T1HWT4"/>
<comment type="subcellular location">
    <subcellularLocation>
        <location evidence="1">Membrane</location>
        <topology evidence="1">Multi-pass membrane protein</topology>
    </subcellularLocation>
</comment>
<dbReference type="Pfam" id="PF00892">
    <property type="entry name" value="EamA"/>
    <property type="match status" value="2"/>
</dbReference>
<evidence type="ECO:0000256" key="5">
    <source>
        <dbReference type="SAM" id="Phobius"/>
    </source>
</evidence>
<feature type="domain" description="EamA" evidence="6">
    <location>
        <begin position="8"/>
        <end position="138"/>
    </location>
</feature>
<evidence type="ECO:0000256" key="1">
    <source>
        <dbReference type="ARBA" id="ARBA00004141"/>
    </source>
</evidence>
<dbReference type="GO" id="GO:0016020">
    <property type="term" value="C:membrane"/>
    <property type="evidence" value="ECO:0007669"/>
    <property type="project" value="UniProtKB-SubCell"/>
</dbReference>
<evidence type="ECO:0000313" key="8">
    <source>
        <dbReference type="Proteomes" id="UP000239772"/>
    </source>
</evidence>
<dbReference type="PANTHER" id="PTHR32322">
    <property type="entry name" value="INNER MEMBRANE TRANSPORTER"/>
    <property type="match status" value="1"/>
</dbReference>
<keyword evidence="2 5" id="KW-0812">Transmembrane</keyword>
<comment type="caution">
    <text evidence="7">The sequence shown here is derived from an EMBL/GenBank/DDBJ whole genome shotgun (WGS) entry which is preliminary data.</text>
</comment>
<feature type="transmembrane region" description="Helical" evidence="5">
    <location>
        <begin position="214"/>
        <end position="234"/>
    </location>
</feature>
<reference evidence="8" key="1">
    <citation type="submission" date="2018-03" db="EMBL/GenBank/DDBJ databases">
        <authorList>
            <person name="Sun L."/>
            <person name="Liu H."/>
            <person name="Chen W."/>
            <person name="Huang K."/>
            <person name="Liu W."/>
            <person name="Gao X."/>
        </authorList>
    </citation>
    <scope>NUCLEOTIDE SEQUENCE [LARGE SCALE GENOMIC DNA]</scope>
    <source>
        <strain evidence="8">SH9</strain>
    </source>
</reference>
<evidence type="ECO:0000256" key="2">
    <source>
        <dbReference type="ARBA" id="ARBA00022692"/>
    </source>
</evidence>
<feature type="transmembrane region" description="Helical" evidence="5">
    <location>
        <begin position="181"/>
        <end position="202"/>
    </location>
</feature>
<keyword evidence="8" id="KW-1185">Reference proteome</keyword>
<evidence type="ECO:0000256" key="3">
    <source>
        <dbReference type="ARBA" id="ARBA00022989"/>
    </source>
</evidence>
<feature type="transmembrane region" description="Helical" evidence="5">
    <location>
        <begin position="246"/>
        <end position="265"/>
    </location>
</feature>
<evidence type="ECO:0000259" key="6">
    <source>
        <dbReference type="Pfam" id="PF00892"/>
    </source>
</evidence>
<dbReference type="OrthoDB" id="9810556at2"/>